<dbReference type="AlphaFoldDB" id="S9PBE1"/>
<keyword evidence="2" id="KW-0413">Isomerase</keyword>
<dbReference type="InterPro" id="IPR027304">
    <property type="entry name" value="Trigger_fact/SurA_dom_sf"/>
</dbReference>
<evidence type="ECO:0000313" key="5">
    <source>
        <dbReference type="EMBL" id="EPX61725.1"/>
    </source>
</evidence>
<evidence type="ECO:0000256" key="2">
    <source>
        <dbReference type="ARBA" id="ARBA00023235"/>
    </source>
</evidence>
<proteinExistence type="predicted"/>
<gene>
    <name evidence="5" type="ORF">D187_010344</name>
</gene>
<evidence type="ECO:0000256" key="1">
    <source>
        <dbReference type="ARBA" id="ARBA00023110"/>
    </source>
</evidence>
<dbReference type="InterPro" id="IPR008880">
    <property type="entry name" value="Trigger_fac_C"/>
</dbReference>
<dbReference type="InterPro" id="IPR037041">
    <property type="entry name" value="Trigger_fac_C_sf"/>
</dbReference>
<evidence type="ECO:0000259" key="4">
    <source>
        <dbReference type="Pfam" id="PF05698"/>
    </source>
</evidence>
<dbReference type="Proteomes" id="UP000011682">
    <property type="component" value="Unassembled WGS sequence"/>
</dbReference>
<dbReference type="EMBL" id="ANAH02000009">
    <property type="protein sequence ID" value="EPX61725.1"/>
    <property type="molecule type" value="Genomic_DNA"/>
</dbReference>
<name>S9PBE1_CYSF2</name>
<sequence>MAQKKTHGGAGVPASPPSPVLHLTRHFPQVPDLGGARVVLPEVKAPSTEGLEVTVPAPPPLSEEDLLRRFHELARSLAESRDRRPGEEVAMGDDVQLDTLAYANGQLLPFSIRTSFWMELAPQETLPGFAEALEGAAVGDSVKFDIVLPDDYPVESLRGITASFLVDIRAAREVRVPDTDSDEFLRRLGRGSTHEEVMDALANELLDEQSDVLWLEAQNLVLDLLASRTEVELPTSLVDEEIRRRWQAAEGQVLEQKDFSPAEKQEALDVWMNDPTTRSEVERRLRVSLALKAVAARDQLQLPPGKAFEVLEDSAVAFGLTPAQLREAMVEPESAGLIQNVAWHLLAVEHVMGIAQVHFEGA</sequence>
<keyword evidence="1" id="KW-0697">Rotamase</keyword>
<dbReference type="InterPro" id="IPR046357">
    <property type="entry name" value="PPIase_dom_sf"/>
</dbReference>
<accession>S9PBE1</accession>
<evidence type="ECO:0000256" key="3">
    <source>
        <dbReference type="SAM" id="MobiDB-lite"/>
    </source>
</evidence>
<keyword evidence="6" id="KW-1185">Reference proteome</keyword>
<feature type="domain" description="Trigger factor C-terminal" evidence="4">
    <location>
        <begin position="208"/>
        <end position="342"/>
    </location>
</feature>
<reference evidence="5" key="1">
    <citation type="submission" date="2013-05" db="EMBL/GenBank/DDBJ databases">
        <title>Genome assembly of Cystobacter fuscus DSM 2262.</title>
        <authorList>
            <person name="Sharma G."/>
            <person name="Khatri I."/>
            <person name="Kaur C."/>
            <person name="Mayilraj S."/>
            <person name="Subramanian S."/>
        </authorList>
    </citation>
    <scope>NUCLEOTIDE SEQUENCE [LARGE SCALE GENOMIC DNA]</scope>
    <source>
        <strain evidence="5">DSM 2262</strain>
    </source>
</reference>
<dbReference type="SUPFAM" id="SSF109998">
    <property type="entry name" value="Triger factor/SurA peptide-binding domain-like"/>
    <property type="match status" value="1"/>
</dbReference>
<dbReference type="GO" id="GO:0015031">
    <property type="term" value="P:protein transport"/>
    <property type="evidence" value="ECO:0007669"/>
    <property type="project" value="InterPro"/>
</dbReference>
<dbReference type="GO" id="GO:0006457">
    <property type="term" value="P:protein folding"/>
    <property type="evidence" value="ECO:0007669"/>
    <property type="project" value="InterPro"/>
</dbReference>
<dbReference type="Pfam" id="PF05698">
    <property type="entry name" value="Trigger_C"/>
    <property type="match status" value="1"/>
</dbReference>
<dbReference type="SUPFAM" id="SSF54534">
    <property type="entry name" value="FKBP-like"/>
    <property type="match status" value="1"/>
</dbReference>
<dbReference type="RefSeq" id="WP_002628685.1">
    <property type="nucleotide sequence ID" value="NZ_ANAH02000009.1"/>
</dbReference>
<dbReference type="Gene3D" id="3.10.50.40">
    <property type="match status" value="1"/>
</dbReference>
<dbReference type="eggNOG" id="COG0544">
    <property type="taxonomic scope" value="Bacteria"/>
</dbReference>
<dbReference type="GO" id="GO:0003755">
    <property type="term" value="F:peptidyl-prolyl cis-trans isomerase activity"/>
    <property type="evidence" value="ECO:0007669"/>
    <property type="project" value="UniProtKB-KW"/>
</dbReference>
<protein>
    <recommendedName>
        <fullName evidence="4">Trigger factor C-terminal domain-containing protein</fullName>
    </recommendedName>
</protein>
<feature type="region of interest" description="Disordered" evidence="3">
    <location>
        <begin position="1"/>
        <end position="23"/>
    </location>
</feature>
<comment type="caution">
    <text evidence="5">The sequence shown here is derived from an EMBL/GenBank/DDBJ whole genome shotgun (WGS) entry which is preliminary data.</text>
</comment>
<organism evidence="5 6">
    <name type="scientific">Cystobacter fuscus (strain ATCC 25194 / DSM 2262 / NBRC 100088 / M29)</name>
    <dbReference type="NCBI Taxonomy" id="1242864"/>
    <lineage>
        <taxon>Bacteria</taxon>
        <taxon>Pseudomonadati</taxon>
        <taxon>Myxococcota</taxon>
        <taxon>Myxococcia</taxon>
        <taxon>Myxococcales</taxon>
        <taxon>Cystobacterineae</taxon>
        <taxon>Archangiaceae</taxon>
        <taxon>Cystobacter</taxon>
    </lineage>
</organism>
<evidence type="ECO:0000313" key="6">
    <source>
        <dbReference type="Proteomes" id="UP000011682"/>
    </source>
</evidence>
<dbReference type="Gene3D" id="1.10.3120.10">
    <property type="entry name" value="Trigger factor, C-terminal domain"/>
    <property type="match status" value="1"/>
</dbReference>